<evidence type="ECO:0000313" key="2">
    <source>
        <dbReference type="Proteomes" id="UP000816034"/>
    </source>
</evidence>
<keyword evidence="2" id="KW-1185">Reference proteome</keyword>
<accession>A0AA88KH30</accession>
<dbReference type="Proteomes" id="UP000816034">
    <property type="component" value="Unassembled WGS sequence"/>
</dbReference>
<dbReference type="EMBL" id="PYSW02000027">
    <property type="protein sequence ID" value="KAG2381319.1"/>
    <property type="molecule type" value="Genomic_DNA"/>
</dbReference>
<dbReference type="RefSeq" id="XP_044546999.1">
    <property type="nucleotide sequence ID" value="XM_044696154.1"/>
</dbReference>
<reference evidence="1 2" key="1">
    <citation type="journal article" date="2018" name="BMC Genomics">
        <title>The genome of Naegleria lovaniensis, the basis for a comparative approach to unravel pathogenicity factors of the human pathogenic amoeba N. fowleri.</title>
        <authorList>
            <person name="Liechti N."/>
            <person name="Schurch N."/>
            <person name="Bruggmann R."/>
            <person name="Wittwer M."/>
        </authorList>
    </citation>
    <scope>NUCLEOTIDE SEQUENCE [LARGE SCALE GENOMIC DNA]</scope>
    <source>
        <strain evidence="1 2">ATCC 30569</strain>
    </source>
</reference>
<proteinExistence type="predicted"/>
<evidence type="ECO:0000313" key="1">
    <source>
        <dbReference type="EMBL" id="KAG2381319.1"/>
    </source>
</evidence>
<sequence>MRCFEDSDHDMIDSYWLGAVSMIQVAWYFKKQQQLQKLQLVRGDLTPEQCLEIAKLQFIMISEERGEFSQYEDIVDSDSLVSGYVSKMDIETLQNETTMEEVKENFVRRISHLIITTEKFEKMKRKMPTLSSYELFMFRAQICCLDMMNDLYLKRGSTQVESCGEQFYVHEYNKGSSNWKSFFPFHSSKILKKLHPVEHLNNYLAVTITLRNYIHFGSTQFSQHLQFVEIELSLKSVDEIENLLKIFWSIQSFQMSSI</sequence>
<dbReference type="AlphaFoldDB" id="A0AA88KH30"/>
<dbReference type="GeneID" id="68098762"/>
<comment type="caution">
    <text evidence="1">The sequence shown here is derived from an EMBL/GenBank/DDBJ whole genome shotgun (WGS) entry which is preliminary data.</text>
</comment>
<name>A0AA88KH30_NAELO</name>
<organism evidence="1 2">
    <name type="scientific">Naegleria lovaniensis</name>
    <name type="common">Amoeba</name>
    <dbReference type="NCBI Taxonomy" id="51637"/>
    <lineage>
        <taxon>Eukaryota</taxon>
        <taxon>Discoba</taxon>
        <taxon>Heterolobosea</taxon>
        <taxon>Tetramitia</taxon>
        <taxon>Eutetramitia</taxon>
        <taxon>Vahlkampfiidae</taxon>
        <taxon>Naegleria</taxon>
    </lineage>
</organism>
<protein>
    <submittedName>
        <fullName evidence="1">Uncharacterized protein</fullName>
    </submittedName>
</protein>
<gene>
    <name evidence="1" type="ORF">C9374_006308</name>
</gene>